<keyword evidence="7 8" id="KW-0132">Cell division</keyword>
<evidence type="ECO:0000256" key="6">
    <source>
        <dbReference type="ARBA" id="ARBA00022840"/>
    </source>
</evidence>
<keyword evidence="6 7" id="KW-0067">ATP-binding</keyword>
<evidence type="ECO:0000256" key="8">
    <source>
        <dbReference type="RuleBase" id="RU003664"/>
    </source>
</evidence>
<dbReference type="EMBL" id="CP001619">
    <property type="protein sequence ID" value="ACT94700.1"/>
    <property type="molecule type" value="Genomic_DNA"/>
</dbReference>
<keyword evidence="7 8" id="KW-0133">Cell shape</keyword>
<feature type="domain" description="Mur ligase C-terminal" evidence="9">
    <location>
        <begin position="318"/>
        <end position="431"/>
    </location>
</feature>
<dbReference type="KEGG" id="dfe:Dfer_3490"/>
<dbReference type="Pfam" id="PF08245">
    <property type="entry name" value="Mur_ligase_M"/>
    <property type="match status" value="1"/>
</dbReference>
<proteinExistence type="inferred from homology"/>
<dbReference type="InterPro" id="IPR004101">
    <property type="entry name" value="Mur_ligase_C"/>
</dbReference>
<evidence type="ECO:0000313" key="12">
    <source>
        <dbReference type="Proteomes" id="UP000002011"/>
    </source>
</evidence>
<dbReference type="NCBIfam" id="TIGR01087">
    <property type="entry name" value="murD"/>
    <property type="match status" value="1"/>
</dbReference>
<dbReference type="GO" id="GO:0005524">
    <property type="term" value="F:ATP binding"/>
    <property type="evidence" value="ECO:0007669"/>
    <property type="project" value="UniProtKB-UniRule"/>
</dbReference>
<dbReference type="InterPro" id="IPR013221">
    <property type="entry name" value="Mur_ligase_cen"/>
</dbReference>
<dbReference type="Gene3D" id="3.40.50.720">
    <property type="entry name" value="NAD(P)-binding Rossmann-like Domain"/>
    <property type="match status" value="1"/>
</dbReference>
<evidence type="ECO:0000256" key="2">
    <source>
        <dbReference type="ARBA" id="ARBA00004752"/>
    </source>
</evidence>
<comment type="catalytic activity">
    <reaction evidence="7 8">
        <text>UDP-N-acetyl-alpha-D-muramoyl-L-alanine + D-glutamate + ATP = UDP-N-acetyl-alpha-D-muramoyl-L-alanyl-D-glutamate + ADP + phosphate + H(+)</text>
        <dbReference type="Rhea" id="RHEA:16429"/>
        <dbReference type="ChEBI" id="CHEBI:15378"/>
        <dbReference type="ChEBI" id="CHEBI:29986"/>
        <dbReference type="ChEBI" id="CHEBI:30616"/>
        <dbReference type="ChEBI" id="CHEBI:43474"/>
        <dbReference type="ChEBI" id="CHEBI:83898"/>
        <dbReference type="ChEBI" id="CHEBI:83900"/>
        <dbReference type="ChEBI" id="CHEBI:456216"/>
        <dbReference type="EC" id="6.3.2.9"/>
    </reaction>
</comment>
<dbReference type="InterPro" id="IPR036565">
    <property type="entry name" value="Mur-like_cat_sf"/>
</dbReference>
<dbReference type="Gene3D" id="3.90.190.20">
    <property type="entry name" value="Mur ligase, C-terminal domain"/>
    <property type="match status" value="1"/>
</dbReference>
<keyword evidence="7 8" id="KW-0961">Cell wall biogenesis/degradation</keyword>
<evidence type="ECO:0000256" key="7">
    <source>
        <dbReference type="HAMAP-Rule" id="MF_00639"/>
    </source>
</evidence>
<dbReference type="OrthoDB" id="9809796at2"/>
<dbReference type="STRING" id="471854.Dfer_3490"/>
<sequence length="456" mass="50045">MFNVFKLILVQKKVTILGGGESGAGAAILAKSKGFEVFLSDKGQLHQKYADILNKENIPFEQGQHSEERILASDLVVKSPGIPDKVPLIVALKEKGILVISEIEFASRYTDAKLIAITGSNGKTTTTLLTYHLLKTAGLNVGLAGNIGDSFAWAVAEKQFEYYVLEISSFQLDNIIDFHPYISLLLNITPDHLDRYGYDFQNYVDSKFNIIRNQQASDYFIYYKESEVIQKELEKRNPAVGRIEVSLDNALEAGSYLENGTLVSKINGNALEIAFAELPVKGPHNAINALSAISVAQLLGIDPEKIREGLKSFTNAPHRLEQVEVIGGVTYINDSKATNVDSVFYALGSFDQPVILIAGGVDKGNDYSQIEALVKSKVKGLIVLGKDPVKLETYFAGKVPQIYATDDVRDAVNKGREWGVPGDVVLLSPACASFDLFKNYEDRGDQFKAAVRNLTQ</sequence>
<dbReference type="GO" id="GO:0008764">
    <property type="term" value="F:UDP-N-acetylmuramoylalanine-D-glutamate ligase activity"/>
    <property type="evidence" value="ECO:0007669"/>
    <property type="project" value="UniProtKB-UniRule"/>
</dbReference>
<keyword evidence="12" id="KW-1185">Reference proteome</keyword>
<evidence type="ECO:0000256" key="4">
    <source>
        <dbReference type="ARBA" id="ARBA00022598"/>
    </source>
</evidence>
<gene>
    <name evidence="7" type="primary">murD</name>
    <name evidence="11" type="ordered locus">Dfer_3490</name>
</gene>
<dbReference type="PANTHER" id="PTHR43692">
    <property type="entry name" value="UDP-N-ACETYLMURAMOYLALANINE--D-GLUTAMATE LIGASE"/>
    <property type="match status" value="1"/>
</dbReference>
<evidence type="ECO:0000259" key="10">
    <source>
        <dbReference type="Pfam" id="PF08245"/>
    </source>
</evidence>
<dbReference type="InterPro" id="IPR005762">
    <property type="entry name" value="MurD"/>
</dbReference>
<protein>
    <recommendedName>
        <fullName evidence="7 8">UDP-N-acetylmuramoylalanine--D-glutamate ligase</fullName>
        <ecNumber evidence="7 8">6.3.2.9</ecNumber>
    </recommendedName>
    <alternativeName>
        <fullName evidence="7">D-glutamic acid-adding enzyme</fullName>
    </alternativeName>
    <alternativeName>
        <fullName evidence="7">UDP-N-acetylmuramoyl-L-alanyl-D-glutamate synthetase</fullName>
    </alternativeName>
</protein>
<keyword evidence="3 7" id="KW-0963">Cytoplasm</keyword>
<dbReference type="EC" id="6.3.2.9" evidence="7 8"/>
<feature type="domain" description="Mur ligase central" evidence="10">
    <location>
        <begin position="117"/>
        <end position="296"/>
    </location>
</feature>
<dbReference type="GO" id="GO:0005737">
    <property type="term" value="C:cytoplasm"/>
    <property type="evidence" value="ECO:0007669"/>
    <property type="project" value="UniProtKB-SubCell"/>
</dbReference>
<dbReference type="GO" id="GO:0008360">
    <property type="term" value="P:regulation of cell shape"/>
    <property type="evidence" value="ECO:0007669"/>
    <property type="project" value="UniProtKB-KW"/>
</dbReference>
<dbReference type="GO" id="GO:0071555">
    <property type="term" value="P:cell wall organization"/>
    <property type="evidence" value="ECO:0007669"/>
    <property type="project" value="UniProtKB-KW"/>
</dbReference>
<dbReference type="HOGENOM" id="CLU_032540_0_0_10"/>
<evidence type="ECO:0000259" key="9">
    <source>
        <dbReference type="Pfam" id="PF02875"/>
    </source>
</evidence>
<dbReference type="Pfam" id="PF02875">
    <property type="entry name" value="Mur_ligase_C"/>
    <property type="match status" value="1"/>
</dbReference>
<comment type="subcellular location">
    <subcellularLocation>
        <location evidence="1 7 8">Cytoplasm</location>
    </subcellularLocation>
</comment>
<dbReference type="UniPathway" id="UPA00219"/>
<dbReference type="PANTHER" id="PTHR43692:SF1">
    <property type="entry name" value="UDP-N-ACETYLMURAMOYLALANINE--D-GLUTAMATE LIGASE"/>
    <property type="match status" value="1"/>
</dbReference>
<evidence type="ECO:0000313" key="11">
    <source>
        <dbReference type="EMBL" id="ACT94700.1"/>
    </source>
</evidence>
<accession>C6VTT2</accession>
<dbReference type="AlphaFoldDB" id="C6VTT2"/>
<keyword evidence="7 8" id="KW-0131">Cell cycle</keyword>
<dbReference type="Gene3D" id="3.40.1190.10">
    <property type="entry name" value="Mur-like, catalytic domain"/>
    <property type="match status" value="1"/>
</dbReference>
<dbReference type="SUPFAM" id="SSF53623">
    <property type="entry name" value="MurD-like peptide ligases, catalytic domain"/>
    <property type="match status" value="1"/>
</dbReference>
<comment type="pathway">
    <text evidence="2 7 8">Cell wall biogenesis; peptidoglycan biosynthesis.</text>
</comment>
<keyword evidence="7 8" id="KW-0573">Peptidoglycan synthesis</keyword>
<comment type="similarity">
    <text evidence="7">Belongs to the MurCDEF family.</text>
</comment>
<dbReference type="eggNOG" id="COG0771">
    <property type="taxonomic scope" value="Bacteria"/>
</dbReference>
<dbReference type="GO" id="GO:0051301">
    <property type="term" value="P:cell division"/>
    <property type="evidence" value="ECO:0007669"/>
    <property type="project" value="UniProtKB-KW"/>
</dbReference>
<reference evidence="11 12" key="1">
    <citation type="journal article" date="2009" name="Stand. Genomic Sci.">
        <title>Complete genome sequence of Dyadobacter fermentans type strain (NS114).</title>
        <authorList>
            <person name="Lang E."/>
            <person name="Lapidus A."/>
            <person name="Chertkov O."/>
            <person name="Brettin T."/>
            <person name="Detter J.C."/>
            <person name="Han C."/>
            <person name="Copeland A."/>
            <person name="Glavina Del Rio T."/>
            <person name="Nolan M."/>
            <person name="Chen F."/>
            <person name="Lucas S."/>
            <person name="Tice H."/>
            <person name="Cheng J.F."/>
            <person name="Land M."/>
            <person name="Hauser L."/>
            <person name="Chang Y.J."/>
            <person name="Jeffries C.D."/>
            <person name="Kopitz M."/>
            <person name="Bruce D."/>
            <person name="Goodwin L."/>
            <person name="Pitluck S."/>
            <person name="Ovchinnikova G."/>
            <person name="Pati A."/>
            <person name="Ivanova N."/>
            <person name="Mavrommatis K."/>
            <person name="Chen A."/>
            <person name="Palaniappan K."/>
            <person name="Chain P."/>
            <person name="Bristow J."/>
            <person name="Eisen J.A."/>
            <person name="Markowitz V."/>
            <person name="Hugenholtz P."/>
            <person name="Goker M."/>
            <person name="Rohde M."/>
            <person name="Kyrpides N.C."/>
            <person name="Klenk H.P."/>
        </authorList>
    </citation>
    <scope>NUCLEOTIDE SEQUENCE [LARGE SCALE GENOMIC DNA]</scope>
    <source>
        <strain evidence="12">ATCC 700827 / DSM 18053 / CIP 107007 / KCTC 52180 / NS114</strain>
    </source>
</reference>
<dbReference type="HAMAP" id="MF_00639">
    <property type="entry name" value="MurD"/>
    <property type="match status" value="1"/>
</dbReference>
<evidence type="ECO:0000256" key="3">
    <source>
        <dbReference type="ARBA" id="ARBA00022490"/>
    </source>
</evidence>
<comment type="function">
    <text evidence="7 8">Cell wall formation. Catalyzes the addition of glutamate to the nucleotide precursor UDP-N-acetylmuramoyl-L-alanine (UMA).</text>
</comment>
<dbReference type="InterPro" id="IPR036615">
    <property type="entry name" value="Mur_ligase_C_dom_sf"/>
</dbReference>
<name>C6VTT2_DYAFD</name>
<evidence type="ECO:0000256" key="1">
    <source>
        <dbReference type="ARBA" id="ARBA00004496"/>
    </source>
</evidence>
<dbReference type="SUPFAM" id="SSF53244">
    <property type="entry name" value="MurD-like peptide ligases, peptide-binding domain"/>
    <property type="match status" value="1"/>
</dbReference>
<keyword evidence="5 7" id="KW-0547">Nucleotide-binding</keyword>
<keyword evidence="4 7" id="KW-0436">Ligase</keyword>
<organism evidence="11 12">
    <name type="scientific">Dyadobacter fermentans (strain ATCC 700827 / DSM 18053 / CIP 107007 / KCTC 52180 / NS114)</name>
    <dbReference type="NCBI Taxonomy" id="471854"/>
    <lineage>
        <taxon>Bacteria</taxon>
        <taxon>Pseudomonadati</taxon>
        <taxon>Bacteroidota</taxon>
        <taxon>Cytophagia</taxon>
        <taxon>Cytophagales</taxon>
        <taxon>Spirosomataceae</taxon>
        <taxon>Dyadobacter</taxon>
    </lineage>
</organism>
<dbReference type="Proteomes" id="UP000002011">
    <property type="component" value="Chromosome"/>
</dbReference>
<dbReference type="SUPFAM" id="SSF51984">
    <property type="entry name" value="MurCD N-terminal domain"/>
    <property type="match status" value="1"/>
</dbReference>
<evidence type="ECO:0000256" key="5">
    <source>
        <dbReference type="ARBA" id="ARBA00022741"/>
    </source>
</evidence>
<feature type="binding site" evidence="7">
    <location>
        <begin position="119"/>
        <end position="125"/>
    </location>
    <ligand>
        <name>ATP</name>
        <dbReference type="ChEBI" id="CHEBI:30616"/>
    </ligand>
</feature>
<dbReference type="Pfam" id="PF21799">
    <property type="entry name" value="MurD-like_N"/>
    <property type="match status" value="1"/>
</dbReference>
<dbReference type="GO" id="GO:0009252">
    <property type="term" value="P:peptidoglycan biosynthetic process"/>
    <property type="evidence" value="ECO:0007669"/>
    <property type="project" value="UniProtKB-UniRule"/>
</dbReference>
<dbReference type="RefSeq" id="WP_015812944.1">
    <property type="nucleotide sequence ID" value="NC_013037.1"/>
</dbReference>